<feature type="transmembrane region" description="Helical" evidence="10">
    <location>
        <begin position="385"/>
        <end position="405"/>
    </location>
</feature>
<keyword evidence="6 10" id="KW-0106">Calcium</keyword>
<feature type="transmembrane region" description="Helical" evidence="10">
    <location>
        <begin position="357"/>
        <end position="378"/>
    </location>
</feature>
<dbReference type="NCBIfam" id="TIGR00378">
    <property type="entry name" value="cax"/>
    <property type="match status" value="1"/>
</dbReference>
<dbReference type="Proteomes" id="UP000250266">
    <property type="component" value="Unassembled WGS sequence"/>
</dbReference>
<dbReference type="InterPro" id="IPR044880">
    <property type="entry name" value="NCX_ion-bd_dom_sf"/>
</dbReference>
<evidence type="ECO:0000256" key="4">
    <source>
        <dbReference type="ARBA" id="ARBA00022568"/>
    </source>
</evidence>
<evidence type="ECO:0000256" key="1">
    <source>
        <dbReference type="ARBA" id="ARBA00004127"/>
    </source>
</evidence>
<dbReference type="PANTHER" id="PTHR31503">
    <property type="entry name" value="VACUOLAR CALCIUM ION TRANSPORTER"/>
    <property type="match status" value="1"/>
</dbReference>
<evidence type="ECO:0000256" key="8">
    <source>
        <dbReference type="ARBA" id="ARBA00023065"/>
    </source>
</evidence>
<evidence type="ECO:0000259" key="11">
    <source>
        <dbReference type="Pfam" id="PF01699"/>
    </source>
</evidence>
<keyword evidence="5 10" id="KW-0812">Transmembrane</keyword>
<comment type="caution">
    <text evidence="10">Lacks conserved residue(s) required for the propagation of feature annotation.</text>
</comment>
<feature type="transmembrane region" description="Helical" evidence="10">
    <location>
        <begin position="171"/>
        <end position="193"/>
    </location>
</feature>
<keyword evidence="13" id="KW-1185">Reference proteome</keyword>
<dbReference type="InterPro" id="IPR004713">
    <property type="entry name" value="CaH_exchang"/>
</dbReference>
<evidence type="ECO:0000256" key="6">
    <source>
        <dbReference type="ARBA" id="ARBA00022837"/>
    </source>
</evidence>
<dbReference type="EMBL" id="KV745997">
    <property type="protein sequence ID" value="OCK73074.1"/>
    <property type="molecule type" value="Genomic_DNA"/>
</dbReference>
<dbReference type="GO" id="GO:0000329">
    <property type="term" value="C:fungal-type vacuole membrane"/>
    <property type="evidence" value="ECO:0007669"/>
    <property type="project" value="TreeGrafter"/>
</dbReference>
<accession>A0A8E2DWU6</accession>
<dbReference type="GO" id="GO:0006874">
    <property type="term" value="P:intracellular calcium ion homeostasis"/>
    <property type="evidence" value="ECO:0007669"/>
    <property type="project" value="TreeGrafter"/>
</dbReference>
<dbReference type="InterPro" id="IPR004837">
    <property type="entry name" value="NaCa_Exmemb"/>
</dbReference>
<evidence type="ECO:0000256" key="2">
    <source>
        <dbReference type="ARBA" id="ARBA00008170"/>
    </source>
</evidence>
<feature type="transmembrane region" description="Helical" evidence="10">
    <location>
        <begin position="104"/>
        <end position="126"/>
    </location>
</feature>
<reference evidence="12 13" key="1">
    <citation type="journal article" date="2016" name="Nat. Commun.">
        <title>Ectomycorrhizal ecology is imprinted in the genome of the dominant symbiotic fungus Cenococcum geophilum.</title>
        <authorList>
            <consortium name="DOE Joint Genome Institute"/>
            <person name="Peter M."/>
            <person name="Kohler A."/>
            <person name="Ohm R.A."/>
            <person name="Kuo A."/>
            <person name="Krutzmann J."/>
            <person name="Morin E."/>
            <person name="Arend M."/>
            <person name="Barry K.W."/>
            <person name="Binder M."/>
            <person name="Choi C."/>
            <person name="Clum A."/>
            <person name="Copeland A."/>
            <person name="Grisel N."/>
            <person name="Haridas S."/>
            <person name="Kipfer T."/>
            <person name="LaButti K."/>
            <person name="Lindquist E."/>
            <person name="Lipzen A."/>
            <person name="Maire R."/>
            <person name="Meier B."/>
            <person name="Mihaltcheva S."/>
            <person name="Molinier V."/>
            <person name="Murat C."/>
            <person name="Poggeler S."/>
            <person name="Quandt C.A."/>
            <person name="Sperisen C."/>
            <person name="Tritt A."/>
            <person name="Tisserant E."/>
            <person name="Crous P.W."/>
            <person name="Henrissat B."/>
            <person name="Nehls U."/>
            <person name="Egli S."/>
            <person name="Spatafora J.W."/>
            <person name="Grigoriev I.V."/>
            <person name="Martin F.M."/>
        </authorList>
    </citation>
    <scope>NUCLEOTIDE SEQUENCE [LARGE SCALE GENOMIC DNA]</scope>
    <source>
        <strain evidence="12 13">CBS 459.81</strain>
    </source>
</reference>
<proteinExistence type="inferred from homology"/>
<keyword evidence="4 10" id="KW-0109">Calcium transport</keyword>
<feature type="transmembrane region" description="Helical" evidence="10">
    <location>
        <begin position="334"/>
        <end position="351"/>
    </location>
</feature>
<evidence type="ECO:0000256" key="5">
    <source>
        <dbReference type="ARBA" id="ARBA00022692"/>
    </source>
</evidence>
<comment type="similarity">
    <text evidence="2 10">Belongs to the Ca(2+):cation antiporter (CaCA) (TC 2.A.19) family.</text>
</comment>
<keyword evidence="10" id="KW-0050">Antiport</keyword>
<keyword evidence="7 10" id="KW-1133">Transmembrane helix</keyword>
<dbReference type="Gene3D" id="1.20.1420.30">
    <property type="entry name" value="NCX, central ion-binding region"/>
    <property type="match status" value="2"/>
</dbReference>
<keyword evidence="8 10" id="KW-0406">Ion transport</keyword>
<feature type="transmembrane region" description="Helical" evidence="10">
    <location>
        <begin position="254"/>
        <end position="277"/>
    </location>
</feature>
<feature type="transmembrane region" description="Helical" evidence="10">
    <location>
        <begin position="54"/>
        <end position="84"/>
    </location>
</feature>
<feature type="domain" description="Sodium/calcium exchanger membrane region" evidence="11">
    <location>
        <begin position="74"/>
        <end position="228"/>
    </location>
</feature>
<dbReference type="AlphaFoldDB" id="A0A8E2DWU6"/>
<sequence length="407" mass="44670">MDNAENEPLIENGVHLPEDQRRRPLSKDYSAYIRWPARFCRSARHSIPKSYTNILFVFVPLGIVSAMLAWASGAVFILNLLAILSLAKQLSFTVAKLSVRLRHLLGGVLKAIFGNGVLIIVSIMALRDNQIRIAQFSMLGSILANALLVVGCCFLAGGIRHEESIFNPSFASTASSMMTVASASLVIPAALFTTQCKPDSSCGDGITVLSRCMSVIMLVLFAVYLNFRLNSHSGQFEAAHQWDDRQEEDEQSSLLFVDIVVLVACILLTAASAFFLIGTIDSISQSPYFNKRFIGFVLLPLVAEGPERIEAVTAAYNNNMDRALDFAIGRSMQIALFATPFLVLLGWAMRISEPMTLHFQSFETIAFFLSVLLVNDLIGDGKSNYLEGAMCLATYAIIALAFQFLPQ</sequence>
<feature type="transmembrane region" description="Helical" evidence="10">
    <location>
        <begin position="205"/>
        <end position="227"/>
    </location>
</feature>
<dbReference type="GO" id="GO:0012505">
    <property type="term" value="C:endomembrane system"/>
    <property type="evidence" value="ECO:0007669"/>
    <property type="project" value="UniProtKB-SubCell"/>
</dbReference>
<evidence type="ECO:0000256" key="9">
    <source>
        <dbReference type="ARBA" id="ARBA00023136"/>
    </source>
</evidence>
<feature type="domain" description="Sodium/calcium exchanger membrane region" evidence="11">
    <location>
        <begin position="259"/>
        <end position="401"/>
    </location>
</feature>
<evidence type="ECO:0000256" key="3">
    <source>
        <dbReference type="ARBA" id="ARBA00022448"/>
    </source>
</evidence>
<dbReference type="Pfam" id="PF01699">
    <property type="entry name" value="Na_Ca_ex"/>
    <property type="match status" value="2"/>
</dbReference>
<keyword evidence="9 10" id="KW-0472">Membrane</keyword>
<keyword evidence="3 10" id="KW-0813">Transport</keyword>
<name>A0A8E2DWU6_9PEZI</name>
<dbReference type="InterPro" id="IPR004798">
    <property type="entry name" value="CAX-like"/>
</dbReference>
<evidence type="ECO:0000256" key="7">
    <source>
        <dbReference type="ARBA" id="ARBA00022989"/>
    </source>
</evidence>
<feature type="transmembrane region" description="Helical" evidence="10">
    <location>
        <begin position="138"/>
        <end position="159"/>
    </location>
</feature>
<comment type="subcellular location">
    <subcellularLocation>
        <location evidence="1">Endomembrane system</location>
        <topology evidence="1">Multi-pass membrane protein</topology>
    </subcellularLocation>
    <subcellularLocation>
        <location evidence="10">Vacuole membrane</location>
    </subcellularLocation>
</comment>
<keyword evidence="10" id="KW-0926">Vacuole</keyword>
<gene>
    <name evidence="12" type="ORF">K432DRAFT_450228</name>
</gene>
<protein>
    <recommendedName>
        <fullName evidence="10">Vacuolar calcium ion transporter</fullName>
    </recommendedName>
</protein>
<dbReference type="GO" id="GO:0015369">
    <property type="term" value="F:calcium:proton antiporter activity"/>
    <property type="evidence" value="ECO:0007669"/>
    <property type="project" value="UniProtKB-UniRule"/>
</dbReference>
<comment type="function">
    <text evidence="10">Has a role in promoting intracellular calcium ion sequestration via the exchange of calcium ions for hydrogen ions across the vacuolar membrane. Involved also in manganese ion homeostasis via its uptake into the vacuole.</text>
</comment>
<evidence type="ECO:0000256" key="10">
    <source>
        <dbReference type="RuleBase" id="RU365028"/>
    </source>
</evidence>
<evidence type="ECO:0000313" key="13">
    <source>
        <dbReference type="Proteomes" id="UP000250266"/>
    </source>
</evidence>
<dbReference type="OrthoDB" id="1699231at2759"/>
<organism evidence="12 13">
    <name type="scientific">Lepidopterella palustris CBS 459.81</name>
    <dbReference type="NCBI Taxonomy" id="1314670"/>
    <lineage>
        <taxon>Eukaryota</taxon>
        <taxon>Fungi</taxon>
        <taxon>Dikarya</taxon>
        <taxon>Ascomycota</taxon>
        <taxon>Pezizomycotina</taxon>
        <taxon>Dothideomycetes</taxon>
        <taxon>Pleosporomycetidae</taxon>
        <taxon>Mytilinidiales</taxon>
        <taxon>Argynnaceae</taxon>
        <taxon>Lepidopterella</taxon>
    </lineage>
</organism>
<dbReference type="PANTHER" id="PTHR31503:SF22">
    <property type="entry name" value="VACUOLAR CALCIUM ION TRANSPORTER"/>
    <property type="match status" value="1"/>
</dbReference>
<evidence type="ECO:0000313" key="12">
    <source>
        <dbReference type="EMBL" id="OCK73074.1"/>
    </source>
</evidence>